<sequence length="44" mass="4568">MGKAFFTAGRGGILGTKKTGKGKGNGRDAWRGLMALREEGKNSG</sequence>
<evidence type="ECO:0000313" key="3">
    <source>
        <dbReference type="Proteomes" id="UP000075683"/>
    </source>
</evidence>
<evidence type="ECO:0000256" key="1">
    <source>
        <dbReference type="SAM" id="MobiDB-lite"/>
    </source>
</evidence>
<proteinExistence type="predicted"/>
<accession>A0A150M296</accession>
<dbReference type="EMBL" id="LQYT01000049">
    <property type="protein sequence ID" value="KYD18623.1"/>
    <property type="molecule type" value="Genomic_DNA"/>
</dbReference>
<gene>
    <name evidence="2" type="ORF">B4135_2241</name>
</gene>
<feature type="region of interest" description="Disordered" evidence="1">
    <location>
        <begin position="1"/>
        <end position="28"/>
    </location>
</feature>
<comment type="caution">
    <text evidence="2">The sequence shown here is derived from an EMBL/GenBank/DDBJ whole genome shotgun (WGS) entry which is preliminary data.</text>
</comment>
<dbReference type="AlphaFoldDB" id="A0A150M296"/>
<evidence type="ECO:0000313" key="2">
    <source>
        <dbReference type="EMBL" id="KYD18623.1"/>
    </source>
</evidence>
<dbReference type="STRING" id="301148.B4135_2241"/>
<dbReference type="Proteomes" id="UP000075683">
    <property type="component" value="Unassembled WGS sequence"/>
</dbReference>
<organism evidence="2 3">
    <name type="scientific">Caldibacillus debilis</name>
    <dbReference type="NCBI Taxonomy" id="301148"/>
    <lineage>
        <taxon>Bacteria</taxon>
        <taxon>Bacillati</taxon>
        <taxon>Bacillota</taxon>
        <taxon>Bacilli</taxon>
        <taxon>Bacillales</taxon>
        <taxon>Bacillaceae</taxon>
        <taxon>Caldibacillus</taxon>
    </lineage>
</organism>
<reference evidence="2 3" key="1">
    <citation type="submission" date="2016-01" db="EMBL/GenBank/DDBJ databases">
        <title>Draft Genome Sequences of Seven Thermophilic Sporeformers Isolated from Foods.</title>
        <authorList>
            <person name="Berendsen E.M."/>
            <person name="Wells-Bennik M.H."/>
            <person name="Krawcyk A.O."/>
            <person name="De Jong A."/>
            <person name="Holsappel S."/>
            <person name="Eijlander R.T."/>
            <person name="Kuipers O.P."/>
        </authorList>
    </citation>
    <scope>NUCLEOTIDE SEQUENCE [LARGE SCALE GENOMIC DNA]</scope>
    <source>
        <strain evidence="2 3">B4135</strain>
    </source>
</reference>
<name>A0A150M296_9BACI</name>
<protein>
    <submittedName>
        <fullName evidence="2">Uncharacterized protein</fullName>
    </submittedName>
</protein>